<reference evidence="3 4" key="1">
    <citation type="submission" date="2015-09" db="EMBL/GenBank/DDBJ databases">
        <title>Draft genome sequence of a Caloramator mitchellensis, a moderate thermophile from the Great Artesian Basin of Australia.</title>
        <authorList>
            <person name="Patel B.K."/>
        </authorList>
    </citation>
    <scope>NUCLEOTIDE SEQUENCE [LARGE SCALE GENOMIC DNA]</scope>
    <source>
        <strain evidence="3 4">VF08</strain>
    </source>
</reference>
<dbReference type="EC" id="3.5.1.28" evidence="3"/>
<sequence>MKFKIWIVSVILLITFNINIVFAGVLTGKKIVIDPGHGGSDPGAVAGNVREKDLNNSFARKIAELLTAYGAEVLFTRLPEEDVYVALQDRTSKSNSINPDLFISIHNNANTNTTVSGVETFYSTSRPYITDDRYVEYLGNKYQYVREEIIDGAEYVYFIVDRQEVKLEKSKVSIILSKTPWQAIESKKIAETIVNNLASLGFKNRGAKDSNLYVTKYTNTPSVLLELGFITNPEERQKLLDPTMQSSISTKVVESILKYYEQYDNNKRLAFAQVKDFDFNLSKEFAFVGQAVDITVSAMSNIELYDFKLQIKRMGEILSDSGFSNNLTYNFVPDREGEYEAILYIKYQGSNNEYEKFISKKINVYQPAAIKNISLTTDKAIVGNKVSLNVEKLNGSVLGCEYTFDIFKEEKLIQSKKSDSNIFEFTPTEDGEYKLIVKIKDKLSSNEYDDYKELNFSVQKIETKPSESKIEEPVKPIDTISLLKYTRTLKRGAVGEDVKELQKALIKLGYLKITTPTTKFGPATETAVKAFQKANKLPSLGIVGRATIDKINILLPRVASNTQTPSRGNTTNSQTKIGKLIYTRTLKRGAVGEDVKELQRALIKLGYLKINTPTTKFGPATETAVKAFQKANKLPSLGIVGKATIDKINSILAR</sequence>
<dbReference type="PANTHER" id="PTHR30404">
    <property type="entry name" value="N-ACETYLMURAMOYL-L-ALANINE AMIDASE"/>
    <property type="match status" value="1"/>
</dbReference>
<name>A0A0R3K259_CALMK</name>
<dbReference type="InterPro" id="IPR011123">
    <property type="entry name" value="Y_Y_Y"/>
</dbReference>
<accession>A0A0R3K259</accession>
<dbReference type="Gene3D" id="1.10.101.10">
    <property type="entry name" value="PGBD-like superfamily/PGBD"/>
    <property type="match status" value="2"/>
</dbReference>
<dbReference type="SMART" id="SM00646">
    <property type="entry name" value="Ami_3"/>
    <property type="match status" value="1"/>
</dbReference>
<dbReference type="InterPro" id="IPR002508">
    <property type="entry name" value="MurNAc-LAA_cat"/>
</dbReference>
<dbReference type="Proteomes" id="UP000052015">
    <property type="component" value="Unassembled WGS sequence"/>
</dbReference>
<dbReference type="PATRIC" id="fig|908809.3.peg.700"/>
<dbReference type="Pfam" id="PF01520">
    <property type="entry name" value="Amidase_3"/>
    <property type="match status" value="1"/>
</dbReference>
<evidence type="ECO:0000313" key="4">
    <source>
        <dbReference type="Proteomes" id="UP000052015"/>
    </source>
</evidence>
<evidence type="ECO:0000313" key="3">
    <source>
        <dbReference type="EMBL" id="KRQ87356.1"/>
    </source>
</evidence>
<protein>
    <submittedName>
        <fullName evidence="3">N-acetylmuramoyl-L-alanine amidase LytC</fullName>
        <ecNumber evidence="3">3.5.1.28</ecNumber>
    </submittedName>
</protein>
<dbReference type="Gene3D" id="3.40.630.40">
    <property type="entry name" value="Zn-dependent exopeptidases"/>
    <property type="match status" value="1"/>
</dbReference>
<keyword evidence="4" id="KW-1185">Reference proteome</keyword>
<dbReference type="InterPro" id="IPR036366">
    <property type="entry name" value="PGBDSf"/>
</dbReference>
<organism evidence="3 4">
    <name type="scientific">Caloramator mitchellensis</name>
    <dbReference type="NCBI Taxonomy" id="908809"/>
    <lineage>
        <taxon>Bacteria</taxon>
        <taxon>Bacillati</taxon>
        <taxon>Bacillota</taxon>
        <taxon>Clostridia</taxon>
        <taxon>Eubacteriales</taxon>
        <taxon>Clostridiaceae</taxon>
        <taxon>Caloramator</taxon>
    </lineage>
</organism>
<dbReference type="SUPFAM" id="SSF53187">
    <property type="entry name" value="Zn-dependent exopeptidases"/>
    <property type="match status" value="1"/>
</dbReference>
<dbReference type="AlphaFoldDB" id="A0A0R3K259"/>
<dbReference type="SUPFAM" id="SSF47090">
    <property type="entry name" value="PGBD-like"/>
    <property type="match status" value="2"/>
</dbReference>
<proteinExistence type="predicted"/>
<dbReference type="GO" id="GO:0008745">
    <property type="term" value="F:N-acetylmuramoyl-L-alanine amidase activity"/>
    <property type="evidence" value="ECO:0007669"/>
    <property type="project" value="UniProtKB-EC"/>
</dbReference>
<dbReference type="Pfam" id="PF07495">
    <property type="entry name" value="Y_Y_Y"/>
    <property type="match status" value="1"/>
</dbReference>
<comment type="caution">
    <text evidence="3">The sequence shown here is derived from an EMBL/GenBank/DDBJ whole genome shotgun (WGS) entry which is preliminary data.</text>
</comment>
<feature type="domain" description="MurNAc-LAA" evidence="2">
    <location>
        <begin position="91"/>
        <end position="257"/>
    </location>
</feature>
<dbReference type="Pfam" id="PF01471">
    <property type="entry name" value="PG_binding_1"/>
    <property type="match status" value="2"/>
</dbReference>
<dbReference type="CDD" id="cd02696">
    <property type="entry name" value="MurNAc-LAA"/>
    <property type="match status" value="1"/>
</dbReference>
<dbReference type="InterPro" id="IPR050695">
    <property type="entry name" value="N-acetylmuramoyl_amidase_3"/>
</dbReference>
<dbReference type="GO" id="GO:0030288">
    <property type="term" value="C:outer membrane-bounded periplasmic space"/>
    <property type="evidence" value="ECO:0007669"/>
    <property type="project" value="TreeGrafter"/>
</dbReference>
<dbReference type="PANTHER" id="PTHR30404:SF0">
    <property type="entry name" value="N-ACETYLMURAMOYL-L-ALANINE AMIDASE AMIC"/>
    <property type="match status" value="1"/>
</dbReference>
<keyword evidence="1 3" id="KW-0378">Hydrolase</keyword>
<dbReference type="InterPro" id="IPR036365">
    <property type="entry name" value="PGBD-like_sf"/>
</dbReference>
<dbReference type="RefSeq" id="WP_057977151.1">
    <property type="nucleotide sequence ID" value="NZ_LKHP01000003.1"/>
</dbReference>
<evidence type="ECO:0000256" key="1">
    <source>
        <dbReference type="ARBA" id="ARBA00022801"/>
    </source>
</evidence>
<dbReference type="OrthoDB" id="9763643at2"/>
<dbReference type="STRING" id="908809.ABG79_00694"/>
<dbReference type="EMBL" id="LKHP01000003">
    <property type="protein sequence ID" value="KRQ87356.1"/>
    <property type="molecule type" value="Genomic_DNA"/>
</dbReference>
<dbReference type="InterPro" id="IPR002477">
    <property type="entry name" value="Peptidoglycan-bd-like"/>
</dbReference>
<gene>
    <name evidence="3" type="primary">lytC_2</name>
    <name evidence="3" type="ORF">ABG79_00694</name>
</gene>
<evidence type="ECO:0000259" key="2">
    <source>
        <dbReference type="SMART" id="SM00646"/>
    </source>
</evidence>
<dbReference type="GO" id="GO:0009253">
    <property type="term" value="P:peptidoglycan catabolic process"/>
    <property type="evidence" value="ECO:0007669"/>
    <property type="project" value="InterPro"/>
</dbReference>